<feature type="region of interest" description="Disordered" evidence="1">
    <location>
        <begin position="126"/>
        <end position="148"/>
    </location>
</feature>
<feature type="compositionally biased region" description="Basic and acidic residues" evidence="1">
    <location>
        <begin position="126"/>
        <end position="139"/>
    </location>
</feature>
<proteinExistence type="predicted"/>
<sequence>MDQLPPPRELTNPLYEEPIGKVERLGKLRDSVHHARHSEGLLSYATTRHPMTLPSFRLPSPACLSSGLVGRLYHKTLINRELEVKEELQEDASIKTAVRVADKASPGRWALLQGFCSHLHLPLGHSTEEESKSEEVDRPKSRKSNRNK</sequence>
<accession>A0AAE2C7Q9</accession>
<protein>
    <submittedName>
        <fullName evidence="2">Uncharacterized protein</fullName>
    </submittedName>
</protein>
<evidence type="ECO:0000256" key="1">
    <source>
        <dbReference type="SAM" id="MobiDB-lite"/>
    </source>
</evidence>
<comment type="caution">
    <text evidence="2">The sequence shown here is derived from an EMBL/GenBank/DDBJ whole genome shotgun (WGS) entry which is preliminary data.</text>
</comment>
<reference evidence="2" key="1">
    <citation type="submission" date="2020-06" db="EMBL/GenBank/DDBJ databases">
        <authorList>
            <person name="Li T."/>
            <person name="Hu X."/>
            <person name="Zhang T."/>
            <person name="Song X."/>
            <person name="Zhang H."/>
            <person name="Dai N."/>
            <person name="Sheng W."/>
            <person name="Hou X."/>
            <person name="Wei L."/>
        </authorList>
    </citation>
    <scope>NUCLEOTIDE SEQUENCE</scope>
    <source>
        <strain evidence="2">3651</strain>
        <tissue evidence="2">Leaf</tissue>
    </source>
</reference>
<keyword evidence="3" id="KW-1185">Reference proteome</keyword>
<reference evidence="2" key="2">
    <citation type="journal article" date="2024" name="Plant">
        <title>Genomic evolution and insights into agronomic trait innovations of Sesamum species.</title>
        <authorList>
            <person name="Miao H."/>
            <person name="Wang L."/>
            <person name="Qu L."/>
            <person name="Liu H."/>
            <person name="Sun Y."/>
            <person name="Le M."/>
            <person name="Wang Q."/>
            <person name="Wei S."/>
            <person name="Zheng Y."/>
            <person name="Lin W."/>
            <person name="Duan Y."/>
            <person name="Cao H."/>
            <person name="Xiong S."/>
            <person name="Wang X."/>
            <person name="Wei L."/>
            <person name="Li C."/>
            <person name="Ma Q."/>
            <person name="Ju M."/>
            <person name="Zhao R."/>
            <person name="Li G."/>
            <person name="Mu C."/>
            <person name="Tian Q."/>
            <person name="Mei H."/>
            <person name="Zhang T."/>
            <person name="Gao T."/>
            <person name="Zhang H."/>
        </authorList>
    </citation>
    <scope>NUCLEOTIDE SEQUENCE</scope>
    <source>
        <strain evidence="2">3651</strain>
    </source>
</reference>
<organism evidence="2 3">
    <name type="scientific">Sesamum alatum</name>
    <dbReference type="NCBI Taxonomy" id="300844"/>
    <lineage>
        <taxon>Eukaryota</taxon>
        <taxon>Viridiplantae</taxon>
        <taxon>Streptophyta</taxon>
        <taxon>Embryophyta</taxon>
        <taxon>Tracheophyta</taxon>
        <taxon>Spermatophyta</taxon>
        <taxon>Magnoliopsida</taxon>
        <taxon>eudicotyledons</taxon>
        <taxon>Gunneridae</taxon>
        <taxon>Pentapetalae</taxon>
        <taxon>asterids</taxon>
        <taxon>lamiids</taxon>
        <taxon>Lamiales</taxon>
        <taxon>Pedaliaceae</taxon>
        <taxon>Sesamum</taxon>
    </lineage>
</organism>
<evidence type="ECO:0000313" key="2">
    <source>
        <dbReference type="EMBL" id="KAK4412189.1"/>
    </source>
</evidence>
<dbReference type="AlphaFoldDB" id="A0AAE2C7Q9"/>
<dbReference type="Proteomes" id="UP001293254">
    <property type="component" value="Unassembled WGS sequence"/>
</dbReference>
<evidence type="ECO:0000313" key="3">
    <source>
        <dbReference type="Proteomes" id="UP001293254"/>
    </source>
</evidence>
<name>A0AAE2C7Q9_9LAMI</name>
<dbReference type="EMBL" id="JACGWO010000020">
    <property type="protein sequence ID" value="KAK4412189.1"/>
    <property type="molecule type" value="Genomic_DNA"/>
</dbReference>
<gene>
    <name evidence="2" type="ORF">Salat_2969800</name>
</gene>